<dbReference type="InterPro" id="IPR051291">
    <property type="entry name" value="CIMAP"/>
</dbReference>
<dbReference type="PANTHER" id="PTHR21580">
    <property type="entry name" value="SHIPPO-1-RELATED"/>
    <property type="match status" value="1"/>
</dbReference>
<dbReference type="Pfam" id="PF07004">
    <property type="entry name" value="SHIPPO-rpt"/>
    <property type="match status" value="4"/>
</dbReference>
<sequence length="263" mass="28881">MTAAVQTKDVGGWVPTKPRAPIAAMYNSPGPCYMLPTLVGQPNHDFRSVHVKKPAWPFGVRHGKSQDDCSPGPCYLPQPKYYRDGADGAPHYSLYGRHKDLTSFQTPGPGEYKPENSGYVSSNAPPKFSFGLRYKNRTTDKTPAPNVYTLPSMAGKTVESHKKSSPIYTLVGRSKQGGFDEDLAKTPGPGAYYVTSPNVYKNASPQFSMTSRNNMPGDNSLIPGPGAHYPEKVYMTRRTAPKFSLGIRHSQYTAPMIDSRIDD</sequence>
<dbReference type="PANTHER" id="PTHR21580:SF28">
    <property type="entry name" value="BOREALIN N-TERMINAL DOMAIN-CONTAINING PROTEIN-RELATED"/>
    <property type="match status" value="1"/>
</dbReference>
<dbReference type="GO" id="GO:0005856">
    <property type="term" value="C:cytoskeleton"/>
    <property type="evidence" value="ECO:0007669"/>
    <property type="project" value="TreeGrafter"/>
</dbReference>
<proteinExistence type="predicted"/>
<evidence type="ECO:0008006" key="2">
    <source>
        <dbReference type="Google" id="ProtNLM"/>
    </source>
</evidence>
<organism evidence="1">
    <name type="scientific">Arion vulgaris</name>
    <dbReference type="NCBI Taxonomy" id="1028688"/>
    <lineage>
        <taxon>Eukaryota</taxon>
        <taxon>Metazoa</taxon>
        <taxon>Spiralia</taxon>
        <taxon>Lophotrochozoa</taxon>
        <taxon>Mollusca</taxon>
        <taxon>Gastropoda</taxon>
        <taxon>Heterobranchia</taxon>
        <taxon>Euthyneura</taxon>
        <taxon>Panpulmonata</taxon>
        <taxon>Eupulmonata</taxon>
        <taxon>Stylommatophora</taxon>
        <taxon>Helicina</taxon>
        <taxon>Arionoidea</taxon>
        <taxon>Arionidae</taxon>
        <taxon>Arion</taxon>
    </lineage>
</organism>
<name>A0A0B7BE80_9EUPU</name>
<dbReference type="InterPro" id="IPR010736">
    <property type="entry name" value="SHIPPO-rpt"/>
</dbReference>
<accession>A0A0B7BE80</accession>
<reference evidence="1" key="1">
    <citation type="submission" date="2014-12" db="EMBL/GenBank/DDBJ databases">
        <title>Insight into the proteome of Arion vulgaris.</title>
        <authorList>
            <person name="Aradska J."/>
            <person name="Bulat T."/>
            <person name="Smidak R."/>
            <person name="Sarate P."/>
            <person name="Gangsoo J."/>
            <person name="Sialana F."/>
            <person name="Bilban M."/>
            <person name="Lubec G."/>
        </authorList>
    </citation>
    <scope>NUCLEOTIDE SEQUENCE</scope>
    <source>
        <tissue evidence="1">Skin</tissue>
    </source>
</reference>
<dbReference type="EMBL" id="HACG01043580">
    <property type="protein sequence ID" value="CEK90445.1"/>
    <property type="molecule type" value="Transcribed_RNA"/>
</dbReference>
<dbReference type="AlphaFoldDB" id="A0A0B7BE80"/>
<gene>
    <name evidence="1" type="primary">ORF176953</name>
</gene>
<evidence type="ECO:0000313" key="1">
    <source>
        <dbReference type="EMBL" id="CEK90445.1"/>
    </source>
</evidence>
<protein>
    <recommendedName>
        <fullName evidence="2">Outer dense fiber protein 3</fullName>
    </recommendedName>
</protein>